<sequence>MVLENSSPRARRVLTRVLCGLVLLIAAAAPVTATAAPAPAYQWRQEFLTTPDGVRLHADILRPAGMADDVRTPVVMTVSPYRNHLAFLTEVYPEGGPSLRDLYPELFLDAGYTYVIVDLRGFGGSSGCPDFGGPGEQSDVRTAVEWAAAQPWSTGRVGLTGTSYEAWTGIMGLATNPKGLAAVAAFEPDVDPYSYLYMQGISWKFSGKPVTEDGIRPGDMAGFEHLLISSTPAHPSDSPEYKANAARLPIECAQPYLAGITDHDGGTQFWRDRDLTDRVRGSRIPLFLGQGFLDYNTRPYRVFDVWKNHDLPEDKGWFGQWGHQNCHEGCGTPQFDGELLAFFDKYVARRDVTVPGPRVTVGSFDGRWRGEKAWPPADSARVAMPVRPGEYTDRGLLPGPDREYWSLSQPLPADQHLSGIPTATLALSGPANATVAAELYDVAPDGFSTVITRGIAPVAESATIRLLAQDWTVPAGHRIGVRITDVVDTVWAHPPANARVSVRSGIVELPLLTGTRNFDLTGGSSEALGKWRARRVTTIAPEILRDSGVTVDFPQRRGDR</sequence>
<evidence type="ECO:0000259" key="3">
    <source>
        <dbReference type="SMART" id="SM00939"/>
    </source>
</evidence>
<feature type="signal peptide" evidence="2">
    <location>
        <begin position="1"/>
        <end position="35"/>
    </location>
</feature>
<accession>A0A231H7F0</accession>
<evidence type="ECO:0000313" key="5">
    <source>
        <dbReference type="Proteomes" id="UP000215506"/>
    </source>
</evidence>
<feature type="chain" id="PRO_5012127243" evidence="2">
    <location>
        <begin position="36"/>
        <end position="560"/>
    </location>
</feature>
<dbReference type="SUPFAM" id="SSF49785">
    <property type="entry name" value="Galactose-binding domain-like"/>
    <property type="match status" value="1"/>
</dbReference>
<dbReference type="Gene3D" id="3.40.50.1820">
    <property type="entry name" value="alpha/beta hydrolase"/>
    <property type="match status" value="2"/>
</dbReference>
<keyword evidence="2" id="KW-0732">Signal</keyword>
<dbReference type="Proteomes" id="UP000215506">
    <property type="component" value="Unassembled WGS sequence"/>
</dbReference>
<dbReference type="NCBIfam" id="TIGR00976">
    <property type="entry name" value="CocE_NonD"/>
    <property type="match status" value="1"/>
</dbReference>
<dbReference type="GO" id="GO:0008239">
    <property type="term" value="F:dipeptidyl-peptidase activity"/>
    <property type="evidence" value="ECO:0007669"/>
    <property type="project" value="InterPro"/>
</dbReference>
<reference evidence="4 5" key="1">
    <citation type="submission" date="2017-07" db="EMBL/GenBank/DDBJ databases">
        <title>First draft Genome Sequence of Nocardia cerradoensis isolated from human infection.</title>
        <authorList>
            <person name="Carrasco G."/>
        </authorList>
    </citation>
    <scope>NUCLEOTIDE SEQUENCE [LARGE SCALE GENOMIC DNA]</scope>
    <source>
        <strain evidence="4 5">CNM20130759</strain>
    </source>
</reference>
<evidence type="ECO:0000313" key="4">
    <source>
        <dbReference type="EMBL" id="OXR44768.1"/>
    </source>
</evidence>
<dbReference type="Pfam" id="PF02129">
    <property type="entry name" value="Peptidase_S15"/>
    <property type="match status" value="1"/>
</dbReference>
<dbReference type="AlphaFoldDB" id="A0A231H7F0"/>
<dbReference type="EC" id="3.1.1.84" evidence="4"/>
<protein>
    <submittedName>
        <fullName evidence="4">Cocaine esterase</fullName>
        <ecNumber evidence="4">3.1.1.84</ecNumber>
    </submittedName>
</protein>
<evidence type="ECO:0000256" key="2">
    <source>
        <dbReference type="SAM" id="SignalP"/>
    </source>
</evidence>
<dbReference type="InterPro" id="IPR000383">
    <property type="entry name" value="Xaa-Pro-like_dom"/>
</dbReference>
<dbReference type="Gene3D" id="2.60.120.260">
    <property type="entry name" value="Galactose-binding domain-like"/>
    <property type="match status" value="1"/>
</dbReference>
<name>A0A231H7F0_9NOCA</name>
<dbReference type="InterPro" id="IPR029058">
    <property type="entry name" value="AB_hydrolase_fold"/>
</dbReference>
<comment type="caution">
    <text evidence="4">The sequence shown here is derived from an EMBL/GenBank/DDBJ whole genome shotgun (WGS) entry which is preliminary data.</text>
</comment>
<dbReference type="InterPro" id="IPR013736">
    <property type="entry name" value="Xaa-Pro_dipept_C"/>
</dbReference>
<dbReference type="EMBL" id="NGAF01000005">
    <property type="protein sequence ID" value="OXR44768.1"/>
    <property type="molecule type" value="Genomic_DNA"/>
</dbReference>
<dbReference type="Pfam" id="PF08530">
    <property type="entry name" value="PepX_C"/>
    <property type="match status" value="1"/>
</dbReference>
<dbReference type="SUPFAM" id="SSF53474">
    <property type="entry name" value="alpha/beta-Hydrolases"/>
    <property type="match status" value="1"/>
</dbReference>
<evidence type="ECO:0000256" key="1">
    <source>
        <dbReference type="ARBA" id="ARBA00022801"/>
    </source>
</evidence>
<dbReference type="SMART" id="SM00939">
    <property type="entry name" value="PepX_C"/>
    <property type="match status" value="1"/>
</dbReference>
<keyword evidence="5" id="KW-1185">Reference proteome</keyword>
<dbReference type="InterPro" id="IPR008979">
    <property type="entry name" value="Galactose-bd-like_sf"/>
</dbReference>
<organism evidence="4 5">
    <name type="scientific">Nocardia cerradoensis</name>
    <dbReference type="NCBI Taxonomy" id="85688"/>
    <lineage>
        <taxon>Bacteria</taxon>
        <taxon>Bacillati</taxon>
        <taxon>Actinomycetota</taxon>
        <taxon>Actinomycetes</taxon>
        <taxon>Mycobacteriales</taxon>
        <taxon>Nocardiaceae</taxon>
        <taxon>Nocardia</taxon>
    </lineage>
</organism>
<feature type="domain" description="Xaa-Pro dipeptidyl-peptidase C-terminal" evidence="3">
    <location>
        <begin position="340"/>
        <end position="501"/>
    </location>
</feature>
<proteinExistence type="predicted"/>
<dbReference type="InterPro" id="IPR005674">
    <property type="entry name" value="CocE/Ser_esterase"/>
</dbReference>
<gene>
    <name evidence="4" type="primary">cocE_2</name>
    <name evidence="4" type="ORF">B7C42_02722</name>
</gene>
<keyword evidence="1 4" id="KW-0378">Hydrolase</keyword>